<keyword evidence="4" id="KW-1185">Reference proteome</keyword>
<dbReference type="InterPro" id="IPR050782">
    <property type="entry name" value="PP1_regulatory_subunit_3"/>
</dbReference>
<gene>
    <name evidence="3" type="ORF">G7Z17_g10182</name>
</gene>
<dbReference type="PROSITE" id="PS51159">
    <property type="entry name" value="CBM21"/>
    <property type="match status" value="1"/>
</dbReference>
<dbReference type="GO" id="GO:0005979">
    <property type="term" value="P:regulation of glycogen biosynthetic process"/>
    <property type="evidence" value="ECO:0007669"/>
    <property type="project" value="TreeGrafter"/>
</dbReference>
<feature type="compositionally biased region" description="Low complexity" evidence="1">
    <location>
        <begin position="126"/>
        <end position="138"/>
    </location>
</feature>
<dbReference type="PANTHER" id="PTHR12307:SF36">
    <property type="entry name" value="GLYCOGEN-BINDING SUBUNIT 76A"/>
    <property type="match status" value="1"/>
</dbReference>
<dbReference type="Pfam" id="PF03370">
    <property type="entry name" value="CBM_21"/>
    <property type="match status" value="1"/>
</dbReference>
<feature type="region of interest" description="Disordered" evidence="1">
    <location>
        <begin position="584"/>
        <end position="622"/>
    </location>
</feature>
<dbReference type="GO" id="GO:0008157">
    <property type="term" value="F:protein phosphatase 1 binding"/>
    <property type="evidence" value="ECO:0007669"/>
    <property type="project" value="TreeGrafter"/>
</dbReference>
<dbReference type="GO" id="GO:0000164">
    <property type="term" value="C:protein phosphatase type 1 complex"/>
    <property type="evidence" value="ECO:0007669"/>
    <property type="project" value="TreeGrafter"/>
</dbReference>
<accession>A0A9P5L503</accession>
<dbReference type="OrthoDB" id="1881at2759"/>
<dbReference type="GO" id="GO:2001069">
    <property type="term" value="F:glycogen binding"/>
    <property type="evidence" value="ECO:0007669"/>
    <property type="project" value="TreeGrafter"/>
</dbReference>
<dbReference type="Proteomes" id="UP000722485">
    <property type="component" value="Unassembled WGS sequence"/>
</dbReference>
<reference evidence="3" key="1">
    <citation type="submission" date="2020-03" db="EMBL/GenBank/DDBJ databases">
        <title>Draft Genome Sequence of Cylindrodendrum hubeiense.</title>
        <authorList>
            <person name="Buettner E."/>
            <person name="Kellner H."/>
        </authorList>
    </citation>
    <scope>NUCLEOTIDE SEQUENCE</scope>
    <source>
        <strain evidence="3">IHI 201604</strain>
    </source>
</reference>
<evidence type="ECO:0000313" key="4">
    <source>
        <dbReference type="Proteomes" id="UP000722485"/>
    </source>
</evidence>
<evidence type="ECO:0000256" key="1">
    <source>
        <dbReference type="SAM" id="MobiDB-lite"/>
    </source>
</evidence>
<dbReference type="EMBL" id="JAANBB010000320">
    <property type="protein sequence ID" value="KAF7544138.1"/>
    <property type="molecule type" value="Genomic_DNA"/>
</dbReference>
<protein>
    <recommendedName>
        <fullName evidence="2">CBM21 domain-containing protein</fullName>
    </recommendedName>
</protein>
<dbReference type="Gene3D" id="2.60.40.2440">
    <property type="entry name" value="Carbohydrate binding type-21 domain"/>
    <property type="match status" value="1"/>
</dbReference>
<comment type="caution">
    <text evidence="3">The sequence shown here is derived from an EMBL/GenBank/DDBJ whole genome shotgun (WGS) entry which is preliminary data.</text>
</comment>
<feature type="compositionally biased region" description="Polar residues" evidence="1">
    <location>
        <begin position="77"/>
        <end position="112"/>
    </location>
</feature>
<dbReference type="PANTHER" id="PTHR12307">
    <property type="entry name" value="PROTEIN PHOSPHATASE 1 REGULATORY SUBUNIT"/>
    <property type="match status" value="1"/>
</dbReference>
<feature type="compositionally biased region" description="Low complexity" evidence="1">
    <location>
        <begin position="603"/>
        <end position="622"/>
    </location>
</feature>
<feature type="compositionally biased region" description="Basic and acidic residues" evidence="1">
    <location>
        <begin position="169"/>
        <end position="182"/>
    </location>
</feature>
<feature type="region of interest" description="Disordered" evidence="1">
    <location>
        <begin position="74"/>
        <end position="142"/>
    </location>
</feature>
<sequence length="773" mass="84038">MLTSAFRVYRHNLDKRTSAPSSFLSYTFAINNSIDPASFLSCPRAFTLTSFTSRGSAWTRPSLPRSASYLLKHRRTPSASAVSDGSTGTLTPQGTSEDLKSMLSNLSSTVRQSPPPITDDRTMPMGAIISPPDSASSGSDDEGALKIRGRKLEKLRDAASQIPQQRTPSPDRSHPKRPESSRRQGVHFSFSTSALGSLAKPNRRISHVRSATEPHIQIAKSADNSLTASDESDDEMLKKPQMVRKKSGELVRPALRPPSRRRPSSMPGTPIFSKAVHFDSHLEHVRHFLQVDRPLAVSAGSSPVENYDSDAEYPFPSEDTSRSPPFEWEILTTNFPHDSPARNSLPVRLEKVWLSADQKTLLGSIDVANLAFQKAVTCRFTLDYWKTTSEVAAEFGHEIRPRETPLGHDRFTFSIKLADTANLESKTLFFCIRYAVNGVEHWDNNDSRNFQVDFRKKHLPQNGKNHFQGASGRSQNGLPRSNRRGGNMPRPKSMPAFGEFGDDAKFLDQPIHEYLGESASGSSGLRLKTKSTSNLASDNMSNGIGSPSGMAFANRYDFGASLTAAVKAAKDTVNKDKDGLYMKANVRSVKPTLSMPSTPPPSTTTEKAPSPSESSTPTLPSSSYEELVNKYCFFGSKQSSPTLKDGTMNSGRFDGTSGGDNAGRGSTKVLSGSPQIYHHAGPATHHTLQLNSPGAVFRPITYSPSAILSPPLMNVKAASDPSTPRTPASVSSPAFATFDGTPPSDASYHVQQPILLERFPWAGDAHAATAIRG</sequence>
<name>A0A9P5L503_9HYPO</name>
<evidence type="ECO:0000259" key="2">
    <source>
        <dbReference type="PROSITE" id="PS51159"/>
    </source>
</evidence>
<feature type="region of interest" description="Disordered" evidence="1">
    <location>
        <begin position="156"/>
        <end position="272"/>
    </location>
</feature>
<dbReference type="InterPro" id="IPR005036">
    <property type="entry name" value="CBM21_dom"/>
</dbReference>
<feature type="domain" description="CBM21" evidence="2">
    <location>
        <begin position="339"/>
        <end position="453"/>
    </location>
</feature>
<proteinExistence type="predicted"/>
<feature type="region of interest" description="Disordered" evidence="1">
    <location>
        <begin position="460"/>
        <end position="499"/>
    </location>
</feature>
<dbReference type="InterPro" id="IPR038175">
    <property type="entry name" value="CBM21_dom_sf"/>
</dbReference>
<dbReference type="AlphaFoldDB" id="A0A9P5L503"/>
<organism evidence="3 4">
    <name type="scientific">Cylindrodendrum hubeiense</name>
    <dbReference type="NCBI Taxonomy" id="595255"/>
    <lineage>
        <taxon>Eukaryota</taxon>
        <taxon>Fungi</taxon>
        <taxon>Dikarya</taxon>
        <taxon>Ascomycota</taxon>
        <taxon>Pezizomycotina</taxon>
        <taxon>Sordariomycetes</taxon>
        <taxon>Hypocreomycetidae</taxon>
        <taxon>Hypocreales</taxon>
        <taxon>Nectriaceae</taxon>
        <taxon>Cylindrodendrum</taxon>
    </lineage>
</organism>
<evidence type="ECO:0000313" key="3">
    <source>
        <dbReference type="EMBL" id="KAF7544138.1"/>
    </source>
</evidence>